<comment type="caution">
    <text evidence="2">The sequence shown here is derived from an EMBL/GenBank/DDBJ whole genome shotgun (WGS) entry which is preliminary data.</text>
</comment>
<gene>
    <name evidence="2" type="ORF">ADIARSV_2821</name>
</gene>
<name>R9GQ69_9SPHI</name>
<dbReference type="GO" id="GO:0016758">
    <property type="term" value="F:hexosyltransferase activity"/>
    <property type="evidence" value="ECO:0007669"/>
    <property type="project" value="UniProtKB-ARBA"/>
</dbReference>
<dbReference type="EMBL" id="AQPN01000100">
    <property type="protein sequence ID" value="EOR93987.1"/>
    <property type="molecule type" value="Genomic_DNA"/>
</dbReference>
<evidence type="ECO:0000313" key="2">
    <source>
        <dbReference type="EMBL" id="EOR93987.1"/>
    </source>
</evidence>
<keyword evidence="3" id="KW-1185">Reference proteome</keyword>
<dbReference type="InterPro" id="IPR001173">
    <property type="entry name" value="Glyco_trans_2-like"/>
</dbReference>
<dbReference type="eggNOG" id="COG1216">
    <property type="taxonomic scope" value="Bacteria"/>
</dbReference>
<protein>
    <submittedName>
        <fullName evidence="2">Glycosyl transferase, family 2</fullName>
    </submittedName>
</protein>
<evidence type="ECO:0000259" key="1">
    <source>
        <dbReference type="Pfam" id="PF00535"/>
    </source>
</evidence>
<dbReference type="Proteomes" id="UP000014174">
    <property type="component" value="Unassembled WGS sequence"/>
</dbReference>
<dbReference type="PANTHER" id="PTHR22916">
    <property type="entry name" value="GLYCOSYLTRANSFERASE"/>
    <property type="match status" value="1"/>
</dbReference>
<organism evidence="2 3">
    <name type="scientific">Arcticibacter svalbardensis MN12-7</name>
    <dbReference type="NCBI Taxonomy" id="1150600"/>
    <lineage>
        <taxon>Bacteria</taxon>
        <taxon>Pseudomonadati</taxon>
        <taxon>Bacteroidota</taxon>
        <taxon>Sphingobacteriia</taxon>
        <taxon>Sphingobacteriales</taxon>
        <taxon>Sphingobacteriaceae</taxon>
        <taxon>Arcticibacter</taxon>
    </lineage>
</organism>
<dbReference type="InterPro" id="IPR029044">
    <property type="entry name" value="Nucleotide-diphossugar_trans"/>
</dbReference>
<dbReference type="Gene3D" id="3.90.550.10">
    <property type="entry name" value="Spore Coat Polysaccharide Biosynthesis Protein SpsA, Chain A"/>
    <property type="match status" value="1"/>
</dbReference>
<sequence>MLPLKSYPKISIITPSFNQGKYLEETILSVICQHYPNLEYIIIDGGSTDNSIEIIKKYEKHLSYWVTEPDEGLYNALQKGFERSTGDIMAWINSDDMYHRKCLFTVSAIFNSFPELKWLTGYNTFFNEEGQVFTYDNEPYQQRWSKWRMYALKGKFIQQESVFWKRTLWEKAGAKINVQYTLAADLDLWMRFFRHERLYSCAFMLAGFRFRRENQKSNQQRGEYMEQVEQIVGREKDINKDALNSFMRQLMIIMLRIVPFGKFNERLAYKVLQLPRKIVFSLEKGFILSKR</sequence>
<accession>R9GQ69</accession>
<proteinExistence type="predicted"/>
<dbReference type="AlphaFoldDB" id="R9GQ69"/>
<feature type="domain" description="Glycosyltransferase 2-like" evidence="1">
    <location>
        <begin position="11"/>
        <end position="103"/>
    </location>
</feature>
<dbReference type="STRING" id="1150600.ADIARSV_2821"/>
<reference evidence="2 3" key="1">
    <citation type="journal article" date="2013" name="Genome Announc.">
        <title>Draft Genome Sequence of Arcticibacter svalbardensis Strain MN12-7T, a Member of the Family Sphingobacteriaceae Isolated from an Arctic Soil Sample.</title>
        <authorList>
            <person name="Shivaji S."/>
            <person name="Ara S."/>
            <person name="Prasad S."/>
            <person name="Manasa B.P."/>
            <person name="Begum Z."/>
            <person name="Singh A."/>
            <person name="Kumar Pinnaka A."/>
        </authorList>
    </citation>
    <scope>NUCLEOTIDE SEQUENCE [LARGE SCALE GENOMIC DNA]</scope>
    <source>
        <strain evidence="2 3">MN12-7</strain>
    </source>
</reference>
<dbReference type="RefSeq" id="WP_016196052.1">
    <property type="nucleotide sequence ID" value="NZ_AQPN01000100.1"/>
</dbReference>
<dbReference type="Pfam" id="PF00535">
    <property type="entry name" value="Glycos_transf_2"/>
    <property type="match status" value="1"/>
</dbReference>
<dbReference type="PANTHER" id="PTHR22916:SF65">
    <property type="entry name" value="SLR1065 PROTEIN"/>
    <property type="match status" value="1"/>
</dbReference>
<evidence type="ECO:0000313" key="3">
    <source>
        <dbReference type="Proteomes" id="UP000014174"/>
    </source>
</evidence>
<dbReference type="CDD" id="cd06433">
    <property type="entry name" value="GT_2_WfgS_like"/>
    <property type="match status" value="1"/>
</dbReference>
<dbReference type="SUPFAM" id="SSF53448">
    <property type="entry name" value="Nucleotide-diphospho-sugar transferases"/>
    <property type="match status" value="1"/>
</dbReference>
<keyword evidence="2" id="KW-0808">Transferase</keyword>